<sequence>MTEFKFYPSCTFPGSWDHHHPLGSIPHPQPTPFPGVLRFHVRHIVSSATDNMAPRPGASSVGLYHGRAERTPARFKDYGGMAKTTLRECGGSTSKSRSIDFVHPNMSASVSLHKPIHHMQDAENHNHNVKNRYHNDNIASSKREHNMHLNLRGPDLPAILGSAKATQATTIHSSDALLGKHFNTIEEGSSVHEQRRIPRNLSTSWAMFLGLRHEFAPRKETNYPSALIGRPNPKSVMEYYPNPKYAIFQSRDIDETKTLFNKKDKFKSEGSD</sequence>
<dbReference type="Proteomes" id="UP001285441">
    <property type="component" value="Unassembled WGS sequence"/>
</dbReference>
<comment type="caution">
    <text evidence="1">The sequence shown here is derived from an EMBL/GenBank/DDBJ whole genome shotgun (WGS) entry which is preliminary data.</text>
</comment>
<dbReference type="AlphaFoldDB" id="A0AAE0P0Q9"/>
<gene>
    <name evidence="1" type="ORF">B0H63DRAFT_520430</name>
</gene>
<evidence type="ECO:0000313" key="1">
    <source>
        <dbReference type="EMBL" id="KAK3391241.1"/>
    </source>
</evidence>
<keyword evidence="2" id="KW-1185">Reference proteome</keyword>
<accession>A0AAE0P0Q9</accession>
<reference evidence="1" key="1">
    <citation type="journal article" date="2023" name="Mol. Phylogenet. Evol.">
        <title>Genome-scale phylogeny and comparative genomics of the fungal order Sordariales.</title>
        <authorList>
            <person name="Hensen N."/>
            <person name="Bonometti L."/>
            <person name="Westerberg I."/>
            <person name="Brannstrom I.O."/>
            <person name="Guillou S."/>
            <person name="Cros-Aarteil S."/>
            <person name="Calhoun S."/>
            <person name="Haridas S."/>
            <person name="Kuo A."/>
            <person name="Mondo S."/>
            <person name="Pangilinan J."/>
            <person name="Riley R."/>
            <person name="LaButti K."/>
            <person name="Andreopoulos B."/>
            <person name="Lipzen A."/>
            <person name="Chen C."/>
            <person name="Yan M."/>
            <person name="Daum C."/>
            <person name="Ng V."/>
            <person name="Clum A."/>
            <person name="Steindorff A."/>
            <person name="Ohm R.A."/>
            <person name="Martin F."/>
            <person name="Silar P."/>
            <person name="Natvig D.O."/>
            <person name="Lalanne C."/>
            <person name="Gautier V."/>
            <person name="Ament-Velasquez S.L."/>
            <person name="Kruys A."/>
            <person name="Hutchinson M.I."/>
            <person name="Powell A.J."/>
            <person name="Barry K."/>
            <person name="Miller A.N."/>
            <person name="Grigoriev I.V."/>
            <person name="Debuchy R."/>
            <person name="Gladieux P."/>
            <person name="Hiltunen Thoren M."/>
            <person name="Johannesson H."/>
        </authorList>
    </citation>
    <scope>NUCLEOTIDE SEQUENCE</scope>
    <source>
        <strain evidence="1">CBS 232.78</strain>
    </source>
</reference>
<evidence type="ECO:0000313" key="2">
    <source>
        <dbReference type="Proteomes" id="UP001285441"/>
    </source>
</evidence>
<protein>
    <submittedName>
        <fullName evidence="1">Uncharacterized protein</fullName>
    </submittedName>
</protein>
<dbReference type="EMBL" id="JAULSW010000002">
    <property type="protein sequence ID" value="KAK3391241.1"/>
    <property type="molecule type" value="Genomic_DNA"/>
</dbReference>
<name>A0AAE0P0Q9_9PEZI</name>
<proteinExistence type="predicted"/>
<reference evidence="1" key="2">
    <citation type="submission" date="2023-06" db="EMBL/GenBank/DDBJ databases">
        <authorList>
            <consortium name="Lawrence Berkeley National Laboratory"/>
            <person name="Haridas S."/>
            <person name="Hensen N."/>
            <person name="Bonometti L."/>
            <person name="Westerberg I."/>
            <person name="Brannstrom I.O."/>
            <person name="Guillou S."/>
            <person name="Cros-Aarteil S."/>
            <person name="Calhoun S."/>
            <person name="Kuo A."/>
            <person name="Mondo S."/>
            <person name="Pangilinan J."/>
            <person name="Riley R."/>
            <person name="LaButti K."/>
            <person name="Andreopoulos B."/>
            <person name="Lipzen A."/>
            <person name="Chen C."/>
            <person name="Yanf M."/>
            <person name="Daum C."/>
            <person name="Ng V."/>
            <person name="Clum A."/>
            <person name="Steindorff A."/>
            <person name="Ohm R."/>
            <person name="Martin F."/>
            <person name="Silar P."/>
            <person name="Natvig D."/>
            <person name="Lalanne C."/>
            <person name="Gautier V."/>
            <person name="Ament-velasquez S.L."/>
            <person name="Kruys A."/>
            <person name="Hutchinson M.I."/>
            <person name="Powell A.J."/>
            <person name="Barry K."/>
            <person name="Miller A.N."/>
            <person name="Grigoriev I.V."/>
            <person name="Debuchy R."/>
            <person name="Gladieux P."/>
            <person name="Thoren M.H."/>
            <person name="Johannesson H."/>
        </authorList>
    </citation>
    <scope>NUCLEOTIDE SEQUENCE</scope>
    <source>
        <strain evidence="1">CBS 232.78</strain>
    </source>
</reference>
<organism evidence="1 2">
    <name type="scientific">Podospora didyma</name>
    <dbReference type="NCBI Taxonomy" id="330526"/>
    <lineage>
        <taxon>Eukaryota</taxon>
        <taxon>Fungi</taxon>
        <taxon>Dikarya</taxon>
        <taxon>Ascomycota</taxon>
        <taxon>Pezizomycotina</taxon>
        <taxon>Sordariomycetes</taxon>
        <taxon>Sordariomycetidae</taxon>
        <taxon>Sordariales</taxon>
        <taxon>Podosporaceae</taxon>
        <taxon>Podospora</taxon>
    </lineage>
</organism>